<protein>
    <submittedName>
        <fullName evidence="4">CocE/NonD family hydrolase</fullName>
    </submittedName>
</protein>
<feature type="signal peptide" evidence="2">
    <location>
        <begin position="1"/>
        <end position="22"/>
    </location>
</feature>
<dbReference type="Gene3D" id="2.60.120.260">
    <property type="entry name" value="Galactose-binding domain-like"/>
    <property type="match status" value="1"/>
</dbReference>
<evidence type="ECO:0000256" key="1">
    <source>
        <dbReference type="ARBA" id="ARBA00022801"/>
    </source>
</evidence>
<dbReference type="InterPro" id="IPR029058">
    <property type="entry name" value="AB_hydrolase_fold"/>
</dbReference>
<dbReference type="InterPro" id="IPR008979">
    <property type="entry name" value="Galactose-bd-like_sf"/>
</dbReference>
<evidence type="ECO:0000313" key="5">
    <source>
        <dbReference type="Proteomes" id="UP001595904"/>
    </source>
</evidence>
<evidence type="ECO:0000256" key="2">
    <source>
        <dbReference type="SAM" id="SignalP"/>
    </source>
</evidence>
<dbReference type="Gene3D" id="1.10.3020.10">
    <property type="entry name" value="alpha-amino acid ester hydrolase ( Helical cap domain)"/>
    <property type="match status" value="1"/>
</dbReference>
<dbReference type="SMART" id="SM00939">
    <property type="entry name" value="PepX_C"/>
    <property type="match status" value="1"/>
</dbReference>
<comment type="caution">
    <text evidence="4">The sequence shown here is derived from an EMBL/GenBank/DDBJ whole genome shotgun (WGS) entry which is preliminary data.</text>
</comment>
<reference evidence="5" key="1">
    <citation type="journal article" date="2019" name="Int. J. Syst. Evol. Microbiol.">
        <title>The Global Catalogue of Microorganisms (GCM) 10K type strain sequencing project: providing services to taxonomists for standard genome sequencing and annotation.</title>
        <authorList>
            <consortium name="The Broad Institute Genomics Platform"/>
            <consortium name="The Broad Institute Genome Sequencing Center for Infectious Disease"/>
            <person name="Wu L."/>
            <person name="Ma J."/>
        </authorList>
    </citation>
    <scope>NUCLEOTIDE SEQUENCE [LARGE SCALE GENOMIC DNA]</scope>
    <source>
        <strain evidence="5">CGMCC 1.10759</strain>
    </source>
</reference>
<organism evidence="4 5">
    <name type="scientific">Steroidobacter flavus</name>
    <dbReference type="NCBI Taxonomy" id="1842136"/>
    <lineage>
        <taxon>Bacteria</taxon>
        <taxon>Pseudomonadati</taxon>
        <taxon>Pseudomonadota</taxon>
        <taxon>Gammaproteobacteria</taxon>
        <taxon>Steroidobacterales</taxon>
        <taxon>Steroidobacteraceae</taxon>
        <taxon>Steroidobacter</taxon>
    </lineage>
</organism>
<dbReference type="SUPFAM" id="SSF49785">
    <property type="entry name" value="Galactose-binding domain-like"/>
    <property type="match status" value="1"/>
</dbReference>
<dbReference type="Gene3D" id="3.40.50.1820">
    <property type="entry name" value="alpha/beta hydrolase"/>
    <property type="match status" value="1"/>
</dbReference>
<dbReference type="RefSeq" id="WP_380604844.1">
    <property type="nucleotide sequence ID" value="NZ_JBHSDU010000015.1"/>
</dbReference>
<feature type="chain" id="PRO_5047342448" evidence="2">
    <location>
        <begin position="23"/>
        <end position="639"/>
    </location>
</feature>
<dbReference type="InterPro" id="IPR005674">
    <property type="entry name" value="CocE/Ser_esterase"/>
</dbReference>
<proteinExistence type="predicted"/>
<sequence>MRLRAFGLLALSLSIVTAAAQADTDRQSPPPFNDVPQEFTAKVFEKNFIKREEMIPMRDGVKLHTLIFIPKGVKGAPMLMGRTPYNAARYEPGMNGDKFLREGFIRVYQDIRGKYGSEGNYVVTMPVRGPLNPTSTDHVTDTWDTIDWLVKNVSESNGRVAIIGNSYDGFTAAMALLDPHPALKAAVPVGPLLDAWMGDDWFHYGAFRQMMLGYVHMQTGQRGEGVIAPSEIYDKYEEFLRAGSVSGYAASNGLDKLPFVQRLLEHPSYDAYWQGLAVDKLIVARPSKVPTLWTQGLWDQEDMWGSNHVWRALKAAGHEANNWLVMGPWNHIQPWAGGTSIGPMKWPTDTSYQWTNEMLLPFLNEHLRNGPPANLPRVTVYNTGEKRWDKFTTWPTACDQGCGTKLKPLYLTANFNLSFEQSAQANGGDTYTSDPATPVPFLPRPVVDPFGEFGATGGLGSAYDPWSKWLSTDQRFVAGRPDVLVYETEVLTEAVRVQGIPIADIRASTTGTDGDFVVKLIDVYPSKDYTNPSASGYQLPIATDIFRGRYRESFEHPTAIPANKPQQYRFELPNVNHVFQPGHRIMVQIQSTLFPLYDRNPQTFVANIFKARPTDYKKADVTILRSKAQPTAILLPVVK</sequence>
<feature type="domain" description="Xaa-Pro dipeptidyl-peptidase C-terminal" evidence="3">
    <location>
        <begin position="360"/>
        <end position="634"/>
    </location>
</feature>
<dbReference type="NCBIfam" id="TIGR00976">
    <property type="entry name" value="CocE_NonD"/>
    <property type="match status" value="1"/>
</dbReference>
<accession>A0ABV8T4X1</accession>
<dbReference type="InterPro" id="IPR000383">
    <property type="entry name" value="Xaa-Pro-like_dom"/>
</dbReference>
<dbReference type="Pfam" id="PF02129">
    <property type="entry name" value="Peptidase_S15"/>
    <property type="match status" value="1"/>
</dbReference>
<dbReference type="Pfam" id="PF08530">
    <property type="entry name" value="PepX_C"/>
    <property type="match status" value="1"/>
</dbReference>
<keyword evidence="2" id="KW-0732">Signal</keyword>
<name>A0ABV8T4X1_9GAMM</name>
<keyword evidence="1 4" id="KW-0378">Hydrolase</keyword>
<evidence type="ECO:0000313" key="4">
    <source>
        <dbReference type="EMBL" id="MFC4314013.1"/>
    </source>
</evidence>
<evidence type="ECO:0000259" key="3">
    <source>
        <dbReference type="SMART" id="SM00939"/>
    </source>
</evidence>
<dbReference type="InterPro" id="IPR013736">
    <property type="entry name" value="Xaa-Pro_dipept_C"/>
</dbReference>
<dbReference type="GO" id="GO:0016787">
    <property type="term" value="F:hydrolase activity"/>
    <property type="evidence" value="ECO:0007669"/>
    <property type="project" value="UniProtKB-KW"/>
</dbReference>
<dbReference type="EMBL" id="JBHSDU010000015">
    <property type="protein sequence ID" value="MFC4314013.1"/>
    <property type="molecule type" value="Genomic_DNA"/>
</dbReference>
<keyword evidence="5" id="KW-1185">Reference proteome</keyword>
<dbReference type="SUPFAM" id="SSF53474">
    <property type="entry name" value="alpha/beta-Hydrolases"/>
    <property type="match status" value="1"/>
</dbReference>
<gene>
    <name evidence="4" type="ORF">ACFPN2_33370</name>
</gene>
<dbReference type="Proteomes" id="UP001595904">
    <property type="component" value="Unassembled WGS sequence"/>
</dbReference>